<dbReference type="PANTHER" id="PTHR37412">
    <property type="entry name" value="C2 DOMAIN-CONTAINING PROTEIN 5"/>
    <property type="match status" value="1"/>
</dbReference>
<name>A0AAR5PH50_DENPD</name>
<dbReference type="Pfam" id="PF23028">
    <property type="entry name" value="YbjQ_3"/>
    <property type="match status" value="1"/>
</dbReference>
<dbReference type="InterPro" id="IPR038983">
    <property type="entry name" value="C2CD5"/>
</dbReference>
<dbReference type="Gene3D" id="2.60.40.150">
    <property type="entry name" value="C2 domain"/>
    <property type="match status" value="1"/>
</dbReference>
<dbReference type="GO" id="GO:0010828">
    <property type="term" value="P:positive regulation of D-glucose transmembrane transport"/>
    <property type="evidence" value="ECO:0007669"/>
    <property type="project" value="TreeGrafter"/>
</dbReference>
<dbReference type="EnsemblMetazoa" id="XM_019904819.1">
    <property type="protein sequence ID" value="XP_019760378.1"/>
    <property type="gene ID" value="LOC109537892"/>
</dbReference>
<keyword evidence="4" id="KW-1185">Reference proteome</keyword>
<dbReference type="InterPro" id="IPR057815">
    <property type="entry name" value="C2CD5_C"/>
</dbReference>
<proteinExistence type="predicted"/>
<dbReference type="GO" id="GO:0031340">
    <property type="term" value="P:positive regulation of vesicle fusion"/>
    <property type="evidence" value="ECO:0007669"/>
    <property type="project" value="TreeGrafter"/>
</dbReference>
<organism evidence="3 4">
    <name type="scientific">Dendroctonus ponderosae</name>
    <name type="common">Mountain pine beetle</name>
    <dbReference type="NCBI Taxonomy" id="77166"/>
    <lineage>
        <taxon>Eukaryota</taxon>
        <taxon>Metazoa</taxon>
        <taxon>Ecdysozoa</taxon>
        <taxon>Arthropoda</taxon>
        <taxon>Hexapoda</taxon>
        <taxon>Insecta</taxon>
        <taxon>Pterygota</taxon>
        <taxon>Neoptera</taxon>
        <taxon>Endopterygota</taxon>
        <taxon>Coleoptera</taxon>
        <taxon>Polyphaga</taxon>
        <taxon>Cucujiformia</taxon>
        <taxon>Curculionidae</taxon>
        <taxon>Scolytinae</taxon>
        <taxon>Dendroctonus</taxon>
    </lineage>
</organism>
<dbReference type="Pfam" id="PF23128">
    <property type="entry name" value="YbjQ_4"/>
    <property type="match status" value="1"/>
</dbReference>
<reference evidence="3" key="2">
    <citation type="submission" date="2024-08" db="UniProtKB">
        <authorList>
            <consortium name="EnsemblMetazoa"/>
        </authorList>
    </citation>
    <scope>IDENTIFICATION</scope>
</reference>
<dbReference type="GO" id="GO:0090314">
    <property type="term" value="P:positive regulation of protein targeting to membrane"/>
    <property type="evidence" value="ECO:0007669"/>
    <property type="project" value="TreeGrafter"/>
</dbReference>
<accession>A0AAR5PH50</accession>
<protein>
    <recommendedName>
        <fullName evidence="2">C2 domain-containing protein</fullName>
    </recommendedName>
</protein>
<feature type="compositionally biased region" description="Polar residues" evidence="1">
    <location>
        <begin position="1756"/>
        <end position="1776"/>
    </location>
</feature>
<feature type="region of interest" description="Disordered" evidence="1">
    <location>
        <begin position="1756"/>
        <end position="1787"/>
    </location>
</feature>
<dbReference type="PROSITE" id="PS50004">
    <property type="entry name" value="C2"/>
    <property type="match status" value="1"/>
</dbReference>
<feature type="domain" description="C2" evidence="2">
    <location>
        <begin position="1"/>
        <end position="107"/>
    </location>
</feature>
<dbReference type="SMART" id="SM00239">
    <property type="entry name" value="C2"/>
    <property type="match status" value="1"/>
</dbReference>
<sequence>MPGKVKVKIISGKNLPVMDRSSDTTDAYVEIKLGNTTYKTDVCRRTLHPQWNTDWYRFEVDDSELQDEPLQIRLMDHDTYSANDAIGKVYLNLNPLLLPVAGQLEIGDNNPHHEISGWIPVYDTMHGIRGEVNVTVKVELFSDFNRFRQSSCGVHFFYSPVIPQGYHAKVINGFVEELIVDDDPEYQWIDKIRTPRASNEARQTLFFKLSGELQRRIGVKALGVGGNAVIGYRQCFDIEGESGIVARGIGTAVTLIKAYNTANVVVEAKEENVENYLKFVGDGKSFSLCSTSPPHKIHLSLFDPFSNSNNSQSGTSHVTKRHYVCEHSNKLSPSVSNPNLYQGHNIKDLLDQEEKRGKSVMSRRFKKFKHSQKSLSKKMIALKAKLNDSIGEETDVIQSRNINKRKLFKRTSSDSSAMAEILARSVMRATTSLSCILEDQPHLPNDDDGIEKAKPTPNFLDRSESEVSGFVETQSDVQSCSSSDSSSYCSYYEYKDYNNANNDVETLSNIITNVEKLQRCLSRDGLHKQYSLPAIPTRGFSLSSLDNFPERLHRENSINRSINSVFSVTSNVSKFERSDSNFEQERRSSDAYDSRLTEAKLCEELDLPELSVQELGDSTRRCLKDLTQILNERNCALTPFIKEQDQPNIPSDAECKLSNTIKNDHGIDRKQEEWKFPSGEAFQQHYVEQSNSQSNEPEVNLLYTTTPIDIAQTSTEGKISDSSRTSTESEFKFPCIKDDKSKYYFASGKFNTLGKHNESDSKGIVKTALQTMLIERADISGTDSLNTTNEALSEASDPGKVNDENSHHPVGKEKDSKGIVKTALQTMLIERADILGAPEVTEQLGPEKCAHVKTSGHDKDINPKGIVNAALEAMLIERANIVSSTSDNNTPQIGEADGSEKLGVLEDGNVEHGKCIERSDDISTIAEVNLKSINIQPKKIVKTAVQTMLLDKFNILGTYTPPTSPNLVSDEPNTSRGRSFTFNMGEYVPKSIPKTFSSVSLGDHQKSKETVLGMPFVSLSSLKAEQDYDKSADHHTTVLYQNGPLRKSVSEKLPRHKNMFRFLSWKTGEHGQNSKMFHRFRTRSKPSSLDDYKSDVRHQNRLSHIFHSSHNEVHMNDKETQTSNEVLVCQKPTQPSDFTLSSNTQHLSLTDVLNPPLKPPSSVDLASGDFIAHSKTKSACITSHHSPPAQERQDQTGGDKKEHTSDAVAGTSESPVKVNYMVPLHRRSSDSDLSITPKGNSLTGSDKSMGNAAAFFMRNNYIRRGQVNQEHFDLLEYPFLTMTKFPPRFIIQIGGSISARSVKLLERILNVDEPESRDIWWSEIRMEIRSHARSLNCNAVLGYTELTTICDDVCVLSACGTAAVIDFNSSAGDEDNFSSVQLIHKNVERDKQENGQSRPIQDSPHHKTYSAHFCAVTHLPYDEKTVPVKAKVTKCPMCLKAKVPEVIIATIEPPESLPTIGKGCFIESHVSRPLKDLRGEAIAKEISDGLPFLEYELHRLLVNKLKIKGMNAIFSLKIRITVGEKLLVGVATGTAVYLSCLPTPDLPVLVTGKDSDGKVVADLQEMLSQTVKKNKEIYQIKSDNQAQSTLSDEDSDTEQTPLDISCGNKDCCILEMDDPEDAEVLRLLIQEKIPDGIHVVSTESVPGLEDLEIVKNLQMFTQIYRAKLLPPYDLQKHFVRLLQSIYFKLRRMVPCALCDLQFRIDIPEPDEIQLCVIGMALGLGRKTQIVKSKIVPPKPDEDLIFKLEDCQNQETIQAPISKSNQSSQKYRSNRSPSKYRPQSVKQRHVPGIERHGVDITPLSYVPGGNIEQYLGNINFFFIRETTSIREEGGLSGFIHSFVTEVLAIVRSHATALGGNALVAFFMTECVLNHNLHKNQGQCLINVGGDVVAVAYFKDEA</sequence>
<dbReference type="GO" id="GO:0005544">
    <property type="term" value="F:calcium-dependent phospholipid binding"/>
    <property type="evidence" value="ECO:0007669"/>
    <property type="project" value="InterPro"/>
</dbReference>
<dbReference type="InterPro" id="IPR056431">
    <property type="entry name" value="C2CD5_YbjQ-rel_dom"/>
</dbReference>
<dbReference type="GO" id="GO:0005509">
    <property type="term" value="F:calcium ion binding"/>
    <property type="evidence" value="ECO:0007669"/>
    <property type="project" value="TreeGrafter"/>
</dbReference>
<evidence type="ECO:0000256" key="1">
    <source>
        <dbReference type="SAM" id="MobiDB-lite"/>
    </source>
</evidence>
<dbReference type="InterPro" id="IPR000008">
    <property type="entry name" value="C2_dom"/>
</dbReference>
<feature type="region of interest" description="Disordered" evidence="1">
    <location>
        <begin position="783"/>
        <end position="816"/>
    </location>
</feature>
<reference evidence="4" key="1">
    <citation type="journal article" date="2013" name="Genome Biol.">
        <title>Draft genome of the mountain pine beetle, Dendroctonus ponderosae Hopkins, a major forest pest.</title>
        <authorList>
            <person name="Keeling C.I."/>
            <person name="Yuen M.M."/>
            <person name="Liao N.Y."/>
            <person name="Docking T.R."/>
            <person name="Chan S.K."/>
            <person name="Taylor G.A."/>
            <person name="Palmquist D.L."/>
            <person name="Jackman S.D."/>
            <person name="Nguyen A."/>
            <person name="Li M."/>
            <person name="Henderson H."/>
            <person name="Janes J.K."/>
            <person name="Zhao Y."/>
            <person name="Pandoh P."/>
            <person name="Moore R."/>
            <person name="Sperling F.A."/>
            <person name="Huber D.P."/>
            <person name="Birol I."/>
            <person name="Jones S.J."/>
            <person name="Bohlmann J."/>
        </authorList>
    </citation>
    <scope>NUCLEOTIDE SEQUENCE</scope>
</reference>
<dbReference type="GO" id="GO:0005886">
    <property type="term" value="C:plasma membrane"/>
    <property type="evidence" value="ECO:0007669"/>
    <property type="project" value="TreeGrafter"/>
</dbReference>
<evidence type="ECO:0000313" key="3">
    <source>
        <dbReference type="EnsemblMetazoa" id="XP_019760378.1"/>
    </source>
</evidence>
<dbReference type="PANTHER" id="PTHR37412:SF2">
    <property type="entry name" value="C2 DOMAIN-CONTAINING PROTEIN 5"/>
    <property type="match status" value="1"/>
</dbReference>
<dbReference type="Pfam" id="PF23025">
    <property type="entry name" value="YbjQ_2"/>
    <property type="match status" value="3"/>
</dbReference>
<dbReference type="InterPro" id="IPR035892">
    <property type="entry name" value="C2_domain_sf"/>
</dbReference>
<dbReference type="CDD" id="cd08688">
    <property type="entry name" value="C2_KIAA0528-like"/>
    <property type="match status" value="1"/>
</dbReference>
<dbReference type="InterPro" id="IPR056430">
    <property type="entry name" value="C2CD5_YbjQ-like_dom"/>
</dbReference>
<evidence type="ECO:0000313" key="4">
    <source>
        <dbReference type="Proteomes" id="UP000019118"/>
    </source>
</evidence>
<feature type="compositionally biased region" description="Basic and acidic residues" evidence="1">
    <location>
        <begin position="800"/>
        <end position="816"/>
    </location>
</feature>
<dbReference type="Pfam" id="PF00168">
    <property type="entry name" value="C2"/>
    <property type="match status" value="1"/>
</dbReference>
<evidence type="ECO:0000259" key="2">
    <source>
        <dbReference type="PROSITE" id="PS50004"/>
    </source>
</evidence>
<dbReference type="Proteomes" id="UP000019118">
    <property type="component" value="Unassembled WGS sequence"/>
</dbReference>
<dbReference type="GeneID" id="109537892"/>
<dbReference type="GO" id="GO:0065002">
    <property type="term" value="P:intracellular protein transmembrane transport"/>
    <property type="evidence" value="ECO:0007669"/>
    <property type="project" value="TreeGrafter"/>
</dbReference>
<feature type="region of interest" description="Disordered" evidence="1">
    <location>
        <begin position="1177"/>
        <end position="1213"/>
    </location>
</feature>
<dbReference type="GO" id="GO:0072659">
    <property type="term" value="P:protein localization to plasma membrane"/>
    <property type="evidence" value="ECO:0007669"/>
    <property type="project" value="TreeGrafter"/>
</dbReference>
<dbReference type="InterPro" id="IPR037785">
    <property type="entry name" value="C2_C2CD5"/>
</dbReference>
<dbReference type="KEGG" id="dpa:109537892"/>
<dbReference type="SUPFAM" id="SSF49562">
    <property type="entry name" value="C2 domain (Calcium/lipid-binding domain, CaLB)"/>
    <property type="match status" value="1"/>
</dbReference>
<dbReference type="EnsemblMetazoa" id="XM_019904820.1">
    <property type="protein sequence ID" value="XP_019760379.1"/>
    <property type="gene ID" value="LOC109537892"/>
</dbReference>
<feature type="compositionally biased region" description="Basic and acidic residues" evidence="1">
    <location>
        <begin position="1191"/>
        <end position="1205"/>
    </location>
</feature>